<accession>A0A7X0RIG7</accession>
<evidence type="ECO:0000313" key="4">
    <source>
        <dbReference type="Proteomes" id="UP000523955"/>
    </source>
</evidence>
<dbReference type="RefSeq" id="WP_185253944.1">
    <property type="nucleotide sequence ID" value="NZ_JACKXE010000001.1"/>
</dbReference>
<keyword evidence="4" id="KW-1185">Reference proteome</keyword>
<evidence type="ECO:0000313" key="3">
    <source>
        <dbReference type="EMBL" id="MBB6628936.1"/>
    </source>
</evidence>
<sequence>MRSFPALARRTAVPLIAAAVALAGGSLAPAGAATGDSWKVPAQAWLTIKGHGYGHGHGMSQYGAEGAAREGLSAREIIDFYYPGTTWGTAKGPVSVLITADTDDDLVVVARPGLVLRDSAVEGRTVLPDNGASRWRIDVGGAGSDRVSFLKGGRWHRFSTLRGTGQLGAAGQPITLVTPSGTRAYRGWLQLAAPSGSSRARDTVNVLTLENYVRGVVPLEIPALWSPAAVQAQSIAARTYASYERAHPLGSTYQICDTSSCQVYGGYDAEHPAANDAVDATRRQALLADGEPAFTQFGASSGGWTSAGSVSYLTAREDPYDGWSGNPVHAWSLKLADTRLEQAWPALGNLQRITVTRRDGNGDWGGRVAAMTLVGSDGKVVVSGDTFRSVLGLRSTWLTFKVGQRSGARQVMAPRDATPDVLTTGTR</sequence>
<organism evidence="3 4">
    <name type="scientific">Nocardioides luti</name>
    <dbReference type="NCBI Taxonomy" id="2761101"/>
    <lineage>
        <taxon>Bacteria</taxon>
        <taxon>Bacillati</taxon>
        <taxon>Actinomycetota</taxon>
        <taxon>Actinomycetes</taxon>
        <taxon>Propionibacteriales</taxon>
        <taxon>Nocardioidaceae</taxon>
        <taxon>Nocardioides</taxon>
    </lineage>
</organism>
<keyword evidence="1" id="KW-0732">Signal</keyword>
<dbReference type="AlphaFoldDB" id="A0A7X0RIG7"/>
<dbReference type="Pfam" id="PF08486">
    <property type="entry name" value="SpoIID"/>
    <property type="match status" value="1"/>
</dbReference>
<reference evidence="3 4" key="1">
    <citation type="submission" date="2020-08" db="EMBL/GenBank/DDBJ databases">
        <authorList>
            <person name="Seo M.-J."/>
        </authorList>
    </citation>
    <scope>NUCLEOTIDE SEQUENCE [LARGE SCALE GENOMIC DNA]</scope>
    <source>
        <strain evidence="3 4">KIGAM211</strain>
    </source>
</reference>
<evidence type="ECO:0000256" key="1">
    <source>
        <dbReference type="SAM" id="SignalP"/>
    </source>
</evidence>
<dbReference type="EMBL" id="JACKXE010000001">
    <property type="protein sequence ID" value="MBB6628936.1"/>
    <property type="molecule type" value="Genomic_DNA"/>
</dbReference>
<dbReference type="InterPro" id="IPR013693">
    <property type="entry name" value="SpoIID/LytB_N"/>
</dbReference>
<comment type="caution">
    <text evidence="3">The sequence shown here is derived from an EMBL/GenBank/DDBJ whole genome shotgun (WGS) entry which is preliminary data.</text>
</comment>
<protein>
    <submittedName>
        <fullName evidence="3">SpoIID/LytB domain-containing protein</fullName>
    </submittedName>
</protein>
<name>A0A7X0RIG7_9ACTN</name>
<feature type="domain" description="Sporulation stage II protein D amidase enhancer LytB N-terminal" evidence="2">
    <location>
        <begin position="201"/>
        <end position="286"/>
    </location>
</feature>
<gene>
    <name evidence="3" type="ORF">H5V45_16530</name>
</gene>
<proteinExistence type="predicted"/>
<evidence type="ECO:0000259" key="2">
    <source>
        <dbReference type="Pfam" id="PF08486"/>
    </source>
</evidence>
<dbReference type="GO" id="GO:0030435">
    <property type="term" value="P:sporulation resulting in formation of a cellular spore"/>
    <property type="evidence" value="ECO:0007669"/>
    <property type="project" value="InterPro"/>
</dbReference>
<dbReference type="Proteomes" id="UP000523955">
    <property type="component" value="Unassembled WGS sequence"/>
</dbReference>
<dbReference type="NCBIfam" id="TIGR02669">
    <property type="entry name" value="SpoIID_LytB"/>
    <property type="match status" value="1"/>
</dbReference>
<feature type="signal peptide" evidence="1">
    <location>
        <begin position="1"/>
        <end position="32"/>
    </location>
</feature>
<dbReference type="InterPro" id="IPR013486">
    <property type="entry name" value="SpoIID/LytB"/>
</dbReference>
<feature type="chain" id="PRO_5031105156" evidence="1">
    <location>
        <begin position="33"/>
        <end position="427"/>
    </location>
</feature>